<feature type="domain" description="Peptidase S1" evidence="5">
    <location>
        <begin position="51"/>
        <end position="318"/>
    </location>
</feature>
<sequence length="318" mass="35204">MVPRTWNLVLHDISPRAKDTLAAAGIAAVAVCGLRPMVSDSTPDNYGSTRIVGGTGAKSGAWPWMVSIQHPRIPGTKHFCGGSLIRAEWVLTAAHCFDLIFNTTMVYVVIGATQLTQPGPGVQVRQIKKLVRHENYKRHDMSNDIALLELTKPVQCSPYIQLACVADPILGVSLSQEHNCWIAGWGAVNKNPSDRLQEAKVRPINVQLCNSTFWYSGKIHTHNLCAGYPEGKIDTWQRQGQRKGGVKEDSLYSCDARTEIIFCIPPHIFPMLSQEEPQVSSWGVPPLPSWGHLPQTIGHLFCADETWRRSSLISIMSF</sequence>
<dbReference type="PANTHER" id="PTHR24252:SF8">
    <property type="entry name" value="ACROSIN"/>
    <property type="match status" value="1"/>
</dbReference>
<proteinExistence type="predicted"/>
<evidence type="ECO:0000313" key="6">
    <source>
        <dbReference type="Ensembl" id="ENSFALP00000021770.1"/>
    </source>
</evidence>
<dbReference type="SUPFAM" id="SSF50494">
    <property type="entry name" value="Trypsin-like serine proteases"/>
    <property type="match status" value="1"/>
</dbReference>
<dbReference type="GO" id="GO:0007340">
    <property type="term" value="P:acrosome reaction"/>
    <property type="evidence" value="ECO:0007669"/>
    <property type="project" value="TreeGrafter"/>
</dbReference>
<evidence type="ECO:0000256" key="3">
    <source>
        <dbReference type="ARBA" id="ARBA00022825"/>
    </source>
</evidence>
<keyword evidence="2" id="KW-0378">Hydrolase</keyword>
<evidence type="ECO:0000259" key="5">
    <source>
        <dbReference type="PROSITE" id="PS50240"/>
    </source>
</evidence>
<dbReference type="Pfam" id="PF00089">
    <property type="entry name" value="Trypsin"/>
    <property type="match status" value="1"/>
</dbReference>
<reference evidence="6" key="3">
    <citation type="submission" date="2025-09" db="UniProtKB">
        <authorList>
            <consortium name="Ensembl"/>
        </authorList>
    </citation>
    <scope>IDENTIFICATION</scope>
</reference>
<dbReference type="PRINTS" id="PR00722">
    <property type="entry name" value="CHYMOTRYPSIN"/>
</dbReference>
<keyword evidence="1" id="KW-0645">Protease</keyword>
<protein>
    <recommendedName>
        <fullName evidence="5">Peptidase S1 domain-containing protein</fullName>
    </recommendedName>
</protein>
<evidence type="ECO:0000313" key="7">
    <source>
        <dbReference type="Proteomes" id="UP000016665"/>
    </source>
</evidence>
<reference evidence="6" key="2">
    <citation type="submission" date="2025-08" db="UniProtKB">
        <authorList>
            <consortium name="Ensembl"/>
        </authorList>
    </citation>
    <scope>IDENTIFICATION</scope>
</reference>
<dbReference type="GO" id="GO:0004252">
    <property type="term" value="F:serine-type endopeptidase activity"/>
    <property type="evidence" value="ECO:0007669"/>
    <property type="project" value="InterPro"/>
</dbReference>
<name>A0A803VGB4_FICAL</name>
<keyword evidence="3" id="KW-0720">Serine protease</keyword>
<dbReference type="InterPro" id="IPR018114">
    <property type="entry name" value="TRYPSIN_HIS"/>
</dbReference>
<dbReference type="Proteomes" id="UP000016665">
    <property type="component" value="Chromosome 3"/>
</dbReference>
<reference evidence="6 7" key="1">
    <citation type="journal article" date="2012" name="Nature">
        <title>The genomic landscape of species divergence in Ficedula flycatchers.</title>
        <authorList>
            <person name="Ellegren H."/>
            <person name="Smeds L."/>
            <person name="Burri R."/>
            <person name="Olason P.I."/>
            <person name="Backstrom N."/>
            <person name="Kawakami T."/>
            <person name="Kunstner A."/>
            <person name="Makinen H."/>
            <person name="Nadachowska-Brzyska K."/>
            <person name="Qvarnstrom A."/>
            <person name="Uebbing S."/>
            <person name="Wolf J.B."/>
        </authorList>
    </citation>
    <scope>NUCLEOTIDE SEQUENCE [LARGE SCALE GENOMIC DNA]</scope>
</reference>
<dbReference type="GO" id="GO:0006508">
    <property type="term" value="P:proteolysis"/>
    <property type="evidence" value="ECO:0007669"/>
    <property type="project" value="UniProtKB-KW"/>
</dbReference>
<keyword evidence="7" id="KW-1185">Reference proteome</keyword>
<keyword evidence="4" id="KW-1015">Disulfide bond</keyword>
<evidence type="ECO:0000256" key="2">
    <source>
        <dbReference type="ARBA" id="ARBA00022801"/>
    </source>
</evidence>
<dbReference type="CDD" id="cd00190">
    <property type="entry name" value="Tryp_SPc"/>
    <property type="match status" value="1"/>
</dbReference>
<dbReference type="InterPro" id="IPR043504">
    <property type="entry name" value="Peptidase_S1_PA_chymotrypsin"/>
</dbReference>
<dbReference type="InterPro" id="IPR001254">
    <property type="entry name" value="Trypsin_dom"/>
</dbReference>
<organism evidence="6 7">
    <name type="scientific">Ficedula albicollis</name>
    <name type="common">Collared flycatcher</name>
    <name type="synonym">Muscicapa albicollis</name>
    <dbReference type="NCBI Taxonomy" id="59894"/>
    <lineage>
        <taxon>Eukaryota</taxon>
        <taxon>Metazoa</taxon>
        <taxon>Chordata</taxon>
        <taxon>Craniata</taxon>
        <taxon>Vertebrata</taxon>
        <taxon>Euteleostomi</taxon>
        <taxon>Archelosauria</taxon>
        <taxon>Archosauria</taxon>
        <taxon>Dinosauria</taxon>
        <taxon>Saurischia</taxon>
        <taxon>Theropoda</taxon>
        <taxon>Coelurosauria</taxon>
        <taxon>Aves</taxon>
        <taxon>Neognathae</taxon>
        <taxon>Neoaves</taxon>
        <taxon>Telluraves</taxon>
        <taxon>Australaves</taxon>
        <taxon>Passeriformes</taxon>
        <taxon>Muscicapidae</taxon>
        <taxon>Ficedula</taxon>
    </lineage>
</organism>
<evidence type="ECO:0000256" key="1">
    <source>
        <dbReference type="ARBA" id="ARBA00022670"/>
    </source>
</evidence>
<evidence type="ECO:0000256" key="4">
    <source>
        <dbReference type="ARBA" id="ARBA00023157"/>
    </source>
</evidence>
<accession>A0A803VGB4</accession>
<dbReference type="Ensembl" id="ENSFALT00000026721.1">
    <property type="protein sequence ID" value="ENSFALP00000021770.1"/>
    <property type="gene ID" value="ENSFALG00000012080.2"/>
</dbReference>
<dbReference type="InterPro" id="IPR001314">
    <property type="entry name" value="Peptidase_S1A"/>
</dbReference>
<dbReference type="SMART" id="SM00020">
    <property type="entry name" value="Tryp_SPc"/>
    <property type="match status" value="1"/>
</dbReference>
<dbReference type="Gene3D" id="2.40.10.10">
    <property type="entry name" value="Trypsin-like serine proteases"/>
    <property type="match status" value="2"/>
</dbReference>
<dbReference type="GeneTree" id="ENSGT00940000162777"/>
<dbReference type="PANTHER" id="PTHR24252">
    <property type="entry name" value="ACROSIN-RELATED"/>
    <property type="match status" value="1"/>
</dbReference>
<dbReference type="FunFam" id="2.40.10.10:FF:000060">
    <property type="entry name" value="Acrosin"/>
    <property type="match status" value="1"/>
</dbReference>
<dbReference type="AlphaFoldDB" id="A0A803VGB4"/>
<dbReference type="PROSITE" id="PS00134">
    <property type="entry name" value="TRYPSIN_HIS"/>
    <property type="match status" value="1"/>
</dbReference>
<dbReference type="PROSITE" id="PS50240">
    <property type="entry name" value="TRYPSIN_DOM"/>
    <property type="match status" value="1"/>
</dbReference>
<dbReference type="InterPro" id="IPR009003">
    <property type="entry name" value="Peptidase_S1_PA"/>
</dbReference>